<dbReference type="InterPro" id="IPR042755">
    <property type="entry name" value="COP1"/>
</dbReference>
<dbReference type="SUPFAM" id="SSF50978">
    <property type="entry name" value="WD40 repeat-like"/>
    <property type="match status" value="1"/>
</dbReference>
<dbReference type="InterPro" id="IPR001680">
    <property type="entry name" value="WD40_rpt"/>
</dbReference>
<gene>
    <name evidence="4" type="primary">COP1_1</name>
    <name evidence="4" type="ORF">ILYODFUR_013468</name>
</gene>
<keyword evidence="5" id="KW-1185">Reference proteome</keyword>
<accession>A0ABV0UVL7</accession>
<reference evidence="4 5" key="1">
    <citation type="submission" date="2021-06" db="EMBL/GenBank/DDBJ databases">
        <authorList>
            <person name="Palmer J.M."/>
        </authorList>
    </citation>
    <scope>NUCLEOTIDE SEQUENCE [LARGE SCALE GENOMIC DNA]</scope>
    <source>
        <strain evidence="5">if_2019</strain>
        <tissue evidence="4">Muscle</tissue>
    </source>
</reference>
<organism evidence="4 5">
    <name type="scientific">Ilyodon furcidens</name>
    <name type="common">goldbreast splitfin</name>
    <dbReference type="NCBI Taxonomy" id="33524"/>
    <lineage>
        <taxon>Eukaryota</taxon>
        <taxon>Metazoa</taxon>
        <taxon>Chordata</taxon>
        <taxon>Craniata</taxon>
        <taxon>Vertebrata</taxon>
        <taxon>Euteleostomi</taxon>
        <taxon>Actinopterygii</taxon>
        <taxon>Neopterygii</taxon>
        <taxon>Teleostei</taxon>
        <taxon>Neoteleostei</taxon>
        <taxon>Acanthomorphata</taxon>
        <taxon>Ovalentaria</taxon>
        <taxon>Atherinomorphae</taxon>
        <taxon>Cyprinodontiformes</taxon>
        <taxon>Goodeidae</taxon>
        <taxon>Ilyodon</taxon>
    </lineage>
</organism>
<dbReference type="PANTHER" id="PTHR44080">
    <property type="entry name" value="E3 UBIQUITIN-PROTEIN LIGASE COP1"/>
    <property type="match status" value="1"/>
</dbReference>
<evidence type="ECO:0000313" key="5">
    <source>
        <dbReference type="Proteomes" id="UP001482620"/>
    </source>
</evidence>
<keyword evidence="1 3" id="KW-0853">WD repeat</keyword>
<protein>
    <submittedName>
        <fullName evidence="4">Coatomer subunit alpha</fullName>
    </submittedName>
</protein>
<sequence>MIKTFIVRTCSTGTLHHGYMPLWFLNKTRFFGEMKQQPTSPMLPCLTLFPIFSPTDHCVHYYDLRNTKQPIMVFKGHRKAVSYAKFVNGEEIVSASTDSQLKLWNVNKPHCLRSFKGHINEKNFVGLASNGDYVACGSENNSLYLYYKGLSKTLLTFKFDTVKSVLDKDKKEDDTNEFVSAVCWRALPDGESNVLIAANSQGTIKVLELV</sequence>
<evidence type="ECO:0000256" key="2">
    <source>
        <dbReference type="ARBA" id="ARBA00022737"/>
    </source>
</evidence>
<dbReference type="Proteomes" id="UP001482620">
    <property type="component" value="Unassembled WGS sequence"/>
</dbReference>
<comment type="caution">
    <text evidence="4">The sequence shown here is derived from an EMBL/GenBank/DDBJ whole genome shotgun (WGS) entry which is preliminary data.</text>
</comment>
<feature type="repeat" description="WD" evidence="3">
    <location>
        <begin position="74"/>
        <end position="114"/>
    </location>
</feature>
<proteinExistence type="predicted"/>
<dbReference type="InterPro" id="IPR015943">
    <property type="entry name" value="WD40/YVTN_repeat-like_dom_sf"/>
</dbReference>
<dbReference type="Gene3D" id="2.130.10.10">
    <property type="entry name" value="YVTN repeat-like/Quinoprotein amine dehydrogenase"/>
    <property type="match status" value="1"/>
</dbReference>
<evidence type="ECO:0000256" key="1">
    <source>
        <dbReference type="ARBA" id="ARBA00022574"/>
    </source>
</evidence>
<keyword evidence="2" id="KW-0677">Repeat</keyword>
<dbReference type="InterPro" id="IPR019775">
    <property type="entry name" value="WD40_repeat_CS"/>
</dbReference>
<dbReference type="SMART" id="SM00320">
    <property type="entry name" value="WD40"/>
    <property type="match status" value="2"/>
</dbReference>
<dbReference type="PROSITE" id="PS50082">
    <property type="entry name" value="WD_REPEATS_2"/>
    <property type="match status" value="1"/>
</dbReference>
<evidence type="ECO:0000256" key="3">
    <source>
        <dbReference type="PROSITE-ProRule" id="PRU00221"/>
    </source>
</evidence>
<dbReference type="InterPro" id="IPR036322">
    <property type="entry name" value="WD40_repeat_dom_sf"/>
</dbReference>
<evidence type="ECO:0000313" key="4">
    <source>
        <dbReference type="EMBL" id="MEQ2247867.1"/>
    </source>
</evidence>
<dbReference type="Pfam" id="PF00400">
    <property type="entry name" value="WD40"/>
    <property type="match status" value="2"/>
</dbReference>
<dbReference type="PANTHER" id="PTHR44080:SF1">
    <property type="entry name" value="E3 UBIQUITIN-PROTEIN LIGASE COP1"/>
    <property type="match status" value="1"/>
</dbReference>
<dbReference type="PROSITE" id="PS00678">
    <property type="entry name" value="WD_REPEATS_1"/>
    <property type="match status" value="1"/>
</dbReference>
<dbReference type="EMBL" id="JAHRIQ010082193">
    <property type="protein sequence ID" value="MEQ2247867.1"/>
    <property type="molecule type" value="Genomic_DNA"/>
</dbReference>
<name>A0ABV0UVL7_9TELE</name>